<evidence type="ECO:0000256" key="2">
    <source>
        <dbReference type="ARBA" id="ARBA00022763"/>
    </source>
</evidence>
<protein>
    <submittedName>
        <fullName evidence="7">Shikimate dehydrogenase (NADP(+))</fullName>
    </submittedName>
</protein>
<keyword evidence="8" id="KW-1185">Reference proteome</keyword>
<dbReference type="PROSITE" id="PS51257">
    <property type="entry name" value="PROKAR_LIPOPROTEIN"/>
    <property type="match status" value="1"/>
</dbReference>
<feature type="region of interest" description="Disordered" evidence="4">
    <location>
        <begin position="334"/>
        <end position="384"/>
    </location>
</feature>
<evidence type="ECO:0000259" key="6">
    <source>
        <dbReference type="PROSITE" id="PS50172"/>
    </source>
</evidence>
<dbReference type="InterPro" id="IPR001357">
    <property type="entry name" value="BRCT_dom"/>
</dbReference>
<dbReference type="Gene3D" id="3.40.50.10190">
    <property type="entry name" value="BRCT domain"/>
    <property type="match status" value="2"/>
</dbReference>
<feature type="compositionally biased region" description="Basic and acidic residues" evidence="4">
    <location>
        <begin position="344"/>
        <end position="357"/>
    </location>
</feature>
<evidence type="ECO:0000256" key="5">
    <source>
        <dbReference type="SAM" id="SignalP"/>
    </source>
</evidence>
<feature type="compositionally biased region" description="Polar residues" evidence="4">
    <location>
        <begin position="97"/>
        <end position="107"/>
    </location>
</feature>
<reference evidence="7" key="1">
    <citation type="submission" date="2023-02" db="EMBL/GenBank/DDBJ databases">
        <title>Genome of toxic invasive species Heracleum sosnowskyi carries increased number of genes despite the absence of recent whole-genome duplications.</title>
        <authorList>
            <person name="Schelkunov M."/>
            <person name="Shtratnikova V."/>
            <person name="Makarenko M."/>
            <person name="Klepikova A."/>
            <person name="Omelchenko D."/>
            <person name="Novikova G."/>
            <person name="Obukhova E."/>
            <person name="Bogdanov V."/>
            <person name="Penin A."/>
            <person name="Logacheva M."/>
        </authorList>
    </citation>
    <scope>NUCLEOTIDE SEQUENCE</scope>
    <source>
        <strain evidence="7">Hsosn_3</strain>
        <tissue evidence="7">Leaf</tissue>
    </source>
</reference>
<reference evidence="7" key="2">
    <citation type="submission" date="2023-05" db="EMBL/GenBank/DDBJ databases">
        <authorList>
            <person name="Schelkunov M.I."/>
        </authorList>
    </citation>
    <scope>NUCLEOTIDE SEQUENCE</scope>
    <source>
        <strain evidence="7">Hsosn_3</strain>
        <tissue evidence="7">Leaf</tissue>
    </source>
</reference>
<dbReference type="SMART" id="SM00292">
    <property type="entry name" value="BRCT"/>
    <property type="match status" value="1"/>
</dbReference>
<dbReference type="CDD" id="cd17744">
    <property type="entry name" value="BRCT_MDC1_rpt1"/>
    <property type="match status" value="1"/>
</dbReference>
<dbReference type="Proteomes" id="UP001237642">
    <property type="component" value="Unassembled WGS sequence"/>
</dbReference>
<organism evidence="7 8">
    <name type="scientific">Heracleum sosnowskyi</name>
    <dbReference type="NCBI Taxonomy" id="360622"/>
    <lineage>
        <taxon>Eukaryota</taxon>
        <taxon>Viridiplantae</taxon>
        <taxon>Streptophyta</taxon>
        <taxon>Embryophyta</taxon>
        <taxon>Tracheophyta</taxon>
        <taxon>Spermatophyta</taxon>
        <taxon>Magnoliopsida</taxon>
        <taxon>eudicotyledons</taxon>
        <taxon>Gunneridae</taxon>
        <taxon>Pentapetalae</taxon>
        <taxon>asterids</taxon>
        <taxon>campanulids</taxon>
        <taxon>Apiales</taxon>
        <taxon>Apiaceae</taxon>
        <taxon>Apioideae</taxon>
        <taxon>apioid superclade</taxon>
        <taxon>Tordylieae</taxon>
        <taxon>Tordyliinae</taxon>
        <taxon>Heracleum</taxon>
    </lineage>
</organism>
<sequence>MAKYRVNLICLMMMLASCDSVPEASMTGITDEVTDGDEYQDTVPFDDAIIADSPLSENQWESIHADTEVLDSDIDKEVVLDTDDEEIQRTDAVSLTNKLPSGKTDTSLEGEKVNTEKKQLSPATNQSYVGYFRRRGSKIRSCSISKGSNTGPESIYAKATWKKQHNVKGNENGGECQAAMCGNVKDGVVHNRNWDCDGKIASSVDEIKNIDVDRKISTADVQAEMEVPSSKYEAVDGRKATLLVTDGHDLSTLSYIDSQEPGEHSQANALSVVDHYLSVIDVSLSPDVERGKVTKMVSPPTSFGKGSQALARQANLSTTHGEFGRFDWSGNKADDSAGFHVKNRKEGFSSRKDDRQESVSTFQQFSDPNPQKDNDFGIANNERKDSTEMAVNINETSEMMQATELKSDTNLANQLDNKADLESFAQQPEVDVIERDEPDPFDVGFDTQLAAEAMEALMYVPPPITNISSLPALVNLPEDPSRGGVLTGASKCSSFHVDDGSEVIPKDTKRKARSLHKLKKINFSPSEIEANANKLGSNLTRRKKLTSHTLPVREKNIKEVGSSKSVKRDSNIVKGRGKVKSSFPSSPSTRQSLLVHSTQNIEGLPCDSRERLNCIIKEVDCLGRGTKRRKLDSVDFQVVDMKNKLPKTISNTHSGATNCNTKKQMQTDSSVAVTTSHLKLDTWTYPKKKRTHPKVLNQLRKASNHCASSAAVHANDGSSQSVGIPQKSEANFGANRSILQAVRKPRSICQVQPLSEKKCVEGFSREDSVAEFNVSHAHGGAGVGKQLLKKISSRSPLMKELSRLGFAESLPDFVSKDLRRRRNMANVQILFSQSLDDDIRKQQKKILARLGISVASCCSEATHFITDKFVRTRNMLEAIALGKPVVTPLWLENCAEAGCLVDEEKYILRDTKKEKEIGFDLSASLTRARHHPLLKDQRVLITQNVKPCKEMIESLVKSVNGQPVENILIAARDKLIREDLLILSCEEDYTTCVPFLEKGVHVFNSELLLSGIVTQKVEYLRHQLFSNYAKKNCTKVYSRRARSLIGGS</sequence>
<dbReference type="Pfam" id="PF16589">
    <property type="entry name" value="BRCT_2"/>
    <property type="match status" value="1"/>
</dbReference>
<evidence type="ECO:0000256" key="1">
    <source>
        <dbReference type="ARBA" id="ARBA00004123"/>
    </source>
</evidence>
<dbReference type="InterPro" id="IPR036420">
    <property type="entry name" value="BRCT_dom_sf"/>
</dbReference>
<keyword evidence="5" id="KW-0732">Signal</keyword>
<dbReference type="PANTHER" id="PTHR23196:SF32">
    <property type="entry name" value="BRCT DOMAIN-CONTAINING DNA REPAIR PROTEIN"/>
    <property type="match status" value="1"/>
</dbReference>
<name>A0AAD8IGA0_9APIA</name>
<evidence type="ECO:0000256" key="4">
    <source>
        <dbReference type="SAM" id="MobiDB-lite"/>
    </source>
</evidence>
<feature type="domain" description="BRCT" evidence="6">
    <location>
        <begin position="819"/>
        <end position="908"/>
    </location>
</feature>
<keyword evidence="2" id="KW-0227">DNA damage</keyword>
<feature type="compositionally biased region" description="Basic and acidic residues" evidence="4">
    <location>
        <begin position="370"/>
        <end position="384"/>
    </location>
</feature>
<evidence type="ECO:0000313" key="8">
    <source>
        <dbReference type="Proteomes" id="UP001237642"/>
    </source>
</evidence>
<dbReference type="GO" id="GO:0006974">
    <property type="term" value="P:DNA damage response"/>
    <property type="evidence" value="ECO:0007669"/>
    <property type="project" value="UniProtKB-KW"/>
</dbReference>
<evidence type="ECO:0000313" key="7">
    <source>
        <dbReference type="EMBL" id="KAK1385205.1"/>
    </source>
</evidence>
<dbReference type="SUPFAM" id="SSF52113">
    <property type="entry name" value="BRCT domain"/>
    <property type="match status" value="1"/>
</dbReference>
<keyword evidence="3" id="KW-0539">Nucleus</keyword>
<gene>
    <name evidence="7" type="ORF">POM88_022940</name>
</gene>
<dbReference type="InterPro" id="IPR051579">
    <property type="entry name" value="DDR_Transcriptional_Reg"/>
</dbReference>
<comment type="caution">
    <text evidence="7">The sequence shown here is derived from an EMBL/GenBank/DDBJ whole genome shotgun (WGS) entry which is preliminary data.</text>
</comment>
<dbReference type="GO" id="GO:0005634">
    <property type="term" value="C:nucleus"/>
    <property type="evidence" value="ECO:0007669"/>
    <property type="project" value="UniProtKB-SubCell"/>
</dbReference>
<feature type="signal peptide" evidence="5">
    <location>
        <begin position="1"/>
        <end position="20"/>
    </location>
</feature>
<dbReference type="Pfam" id="PF16770">
    <property type="entry name" value="RTT107_BRCT_5"/>
    <property type="match status" value="1"/>
</dbReference>
<feature type="compositionally biased region" description="Polar residues" evidence="4">
    <location>
        <begin position="358"/>
        <end position="369"/>
    </location>
</feature>
<proteinExistence type="predicted"/>
<dbReference type="EMBL" id="JAUIZM010000005">
    <property type="protein sequence ID" value="KAK1385205.1"/>
    <property type="molecule type" value="Genomic_DNA"/>
</dbReference>
<dbReference type="AlphaFoldDB" id="A0AAD8IGA0"/>
<dbReference type="CDD" id="cd18432">
    <property type="entry name" value="BRCT_PAXIP1_rpt6_like"/>
    <property type="match status" value="1"/>
</dbReference>
<feature type="compositionally biased region" description="Basic and acidic residues" evidence="4">
    <location>
        <begin position="109"/>
        <end position="119"/>
    </location>
</feature>
<evidence type="ECO:0000256" key="3">
    <source>
        <dbReference type="ARBA" id="ARBA00023242"/>
    </source>
</evidence>
<accession>A0AAD8IGA0</accession>
<dbReference type="PANTHER" id="PTHR23196">
    <property type="entry name" value="PAX TRANSCRIPTION ACTIVATION DOMAIN INTERACTING PROTEIN"/>
    <property type="match status" value="1"/>
</dbReference>
<feature type="chain" id="PRO_5042144332" evidence="5">
    <location>
        <begin position="21"/>
        <end position="1048"/>
    </location>
</feature>
<comment type="subcellular location">
    <subcellularLocation>
        <location evidence="1">Nucleus</location>
    </subcellularLocation>
</comment>
<dbReference type="PROSITE" id="PS50172">
    <property type="entry name" value="BRCT"/>
    <property type="match status" value="1"/>
</dbReference>
<feature type="region of interest" description="Disordered" evidence="4">
    <location>
        <begin position="97"/>
        <end position="120"/>
    </location>
</feature>